<comment type="subunit">
    <text evidence="11">The system is composed of three essential subunits: KdpA, KdpB and KdpC.</text>
</comment>
<keyword evidence="1 11" id="KW-0813">Transport</keyword>
<evidence type="ECO:0000256" key="4">
    <source>
        <dbReference type="ARBA" id="ARBA00022692"/>
    </source>
</evidence>
<comment type="similarity">
    <text evidence="11">Belongs to the KdpC family.</text>
</comment>
<evidence type="ECO:0000256" key="10">
    <source>
        <dbReference type="ARBA" id="ARBA00023136"/>
    </source>
</evidence>
<dbReference type="GO" id="GO:0005524">
    <property type="term" value="F:ATP binding"/>
    <property type="evidence" value="ECO:0007669"/>
    <property type="project" value="UniProtKB-UniRule"/>
</dbReference>
<dbReference type="GO" id="GO:0005886">
    <property type="term" value="C:plasma membrane"/>
    <property type="evidence" value="ECO:0007669"/>
    <property type="project" value="UniProtKB-SubCell"/>
</dbReference>
<evidence type="ECO:0000256" key="5">
    <source>
        <dbReference type="ARBA" id="ARBA00022741"/>
    </source>
</evidence>
<dbReference type="AlphaFoldDB" id="A0A0D6DXM1"/>
<keyword evidence="10 11" id="KW-0472">Membrane</keyword>
<feature type="transmembrane region" description="Helical" evidence="11">
    <location>
        <begin position="12"/>
        <end position="33"/>
    </location>
</feature>
<evidence type="ECO:0000256" key="7">
    <source>
        <dbReference type="ARBA" id="ARBA00022958"/>
    </source>
</evidence>
<evidence type="ECO:0000256" key="1">
    <source>
        <dbReference type="ARBA" id="ARBA00022448"/>
    </source>
</evidence>
<keyword evidence="5 11" id="KW-0547">Nucleotide-binding</keyword>
<dbReference type="PANTHER" id="PTHR30042">
    <property type="entry name" value="POTASSIUM-TRANSPORTING ATPASE C CHAIN"/>
    <property type="match status" value="1"/>
</dbReference>
<dbReference type="RefSeq" id="WP_047915634.1">
    <property type="nucleotide sequence ID" value="NZ_LN774769.1"/>
</dbReference>
<dbReference type="STRING" id="1364.LP2241_30322"/>
<dbReference type="HAMAP" id="MF_00276">
    <property type="entry name" value="KdpC"/>
    <property type="match status" value="1"/>
</dbReference>
<keyword evidence="8 11" id="KW-1133">Transmembrane helix</keyword>
<dbReference type="NCBIfam" id="NF001454">
    <property type="entry name" value="PRK00315.1"/>
    <property type="match status" value="1"/>
</dbReference>
<name>A0A0D6DXM1_9LACT</name>
<evidence type="ECO:0000256" key="6">
    <source>
        <dbReference type="ARBA" id="ARBA00022840"/>
    </source>
</evidence>
<keyword evidence="3 11" id="KW-0633">Potassium transport</keyword>
<comment type="subcellular location">
    <subcellularLocation>
        <location evidence="11">Cell membrane</location>
        <topology evidence="11">Single-pass membrane protein</topology>
    </subcellularLocation>
</comment>
<gene>
    <name evidence="11 12" type="primary">kdpC</name>
    <name evidence="12" type="ORF">LACPI_1312</name>
</gene>
<accession>A0A0D6DXM1</accession>
<proteinExistence type="inferred from homology"/>
<evidence type="ECO:0000256" key="11">
    <source>
        <dbReference type="HAMAP-Rule" id="MF_00276"/>
    </source>
</evidence>
<keyword evidence="2 11" id="KW-1003">Cell membrane</keyword>
<keyword evidence="9 11" id="KW-0406">Ion transport</keyword>
<evidence type="ECO:0000313" key="12">
    <source>
        <dbReference type="EMBL" id="CEN28512.1"/>
    </source>
</evidence>
<sequence>MKKIIYALKTPFLLTVTFMIICGIAYPLLITGLGQTLFPYQANGSQIKENGQVVGSALIGQAFTETTYLKGRPSGVNYNTYTPAEKENGHYLGVASGSENLAPSNPDLKKRVAQDMARFLDKNPTIKNQAIPTDLLTASGSGLAPHISPESAKIQVPEIARASNISEKKLYQLIDAQTTKPVLNFLGTPTVNVLAVNLAIHAQLNTAKSN</sequence>
<reference evidence="13" key="1">
    <citation type="submission" date="2015-01" db="EMBL/GenBank/DDBJ databases">
        <authorList>
            <person name="Andreevskaya M."/>
        </authorList>
    </citation>
    <scope>NUCLEOTIDE SEQUENCE [LARGE SCALE GENOMIC DNA]</scope>
    <source>
        <strain evidence="13">MKFS47</strain>
    </source>
</reference>
<evidence type="ECO:0000313" key="13">
    <source>
        <dbReference type="Proteomes" id="UP000033166"/>
    </source>
</evidence>
<comment type="function">
    <text evidence="11">Part of the high-affinity ATP-driven potassium transport (or Kdp) system, which catalyzes the hydrolysis of ATP coupled with the electrogenic transport of potassium into the cytoplasm. This subunit acts as a catalytic chaperone that increases the ATP-binding affinity of the ATP-hydrolyzing subunit KdpB by the formation of a transient KdpB/KdpC/ATP ternary complex.</text>
</comment>
<keyword evidence="6 11" id="KW-0067">ATP-binding</keyword>
<protein>
    <recommendedName>
        <fullName evidence="11">Potassium-transporting ATPase KdpC subunit</fullName>
    </recommendedName>
    <alternativeName>
        <fullName evidence="11">ATP phosphohydrolase [potassium-transporting] C chain</fullName>
    </alternativeName>
    <alternativeName>
        <fullName evidence="11">Potassium-binding and translocating subunit C</fullName>
    </alternativeName>
    <alternativeName>
        <fullName evidence="11">Potassium-translocating ATPase C chain</fullName>
    </alternativeName>
</protein>
<dbReference type="EMBL" id="LN774769">
    <property type="protein sequence ID" value="CEN28512.1"/>
    <property type="molecule type" value="Genomic_DNA"/>
</dbReference>
<dbReference type="HOGENOM" id="CLU_077094_2_0_9"/>
<dbReference type="GO" id="GO:0008556">
    <property type="term" value="F:P-type potassium transmembrane transporter activity"/>
    <property type="evidence" value="ECO:0007669"/>
    <property type="project" value="InterPro"/>
</dbReference>
<evidence type="ECO:0000256" key="2">
    <source>
        <dbReference type="ARBA" id="ARBA00022475"/>
    </source>
</evidence>
<dbReference type="NCBIfam" id="TIGR00681">
    <property type="entry name" value="kdpC"/>
    <property type="match status" value="1"/>
</dbReference>
<dbReference type="KEGG" id="lpk:LACPI_1312"/>
<dbReference type="PIRSF" id="PIRSF001296">
    <property type="entry name" value="K_ATPase_KdpC"/>
    <property type="match status" value="1"/>
</dbReference>
<evidence type="ECO:0000256" key="8">
    <source>
        <dbReference type="ARBA" id="ARBA00022989"/>
    </source>
</evidence>
<dbReference type="Pfam" id="PF02669">
    <property type="entry name" value="KdpC"/>
    <property type="match status" value="1"/>
</dbReference>
<keyword evidence="7 11" id="KW-0630">Potassium</keyword>
<keyword evidence="4 11" id="KW-0812">Transmembrane</keyword>
<dbReference type="InterPro" id="IPR003820">
    <property type="entry name" value="KdpC"/>
</dbReference>
<dbReference type="Proteomes" id="UP000033166">
    <property type="component" value="Chromosome I"/>
</dbReference>
<organism evidence="12 13">
    <name type="scientific">Pseudolactococcus piscium MKFS47</name>
    <dbReference type="NCBI Taxonomy" id="297352"/>
    <lineage>
        <taxon>Bacteria</taxon>
        <taxon>Bacillati</taxon>
        <taxon>Bacillota</taxon>
        <taxon>Bacilli</taxon>
        <taxon>Lactobacillales</taxon>
        <taxon>Streptococcaceae</taxon>
        <taxon>Pseudolactococcus</taxon>
    </lineage>
</organism>
<dbReference type="PANTHER" id="PTHR30042:SF2">
    <property type="entry name" value="POTASSIUM-TRANSPORTING ATPASE KDPC SUBUNIT"/>
    <property type="match status" value="1"/>
</dbReference>
<evidence type="ECO:0000256" key="3">
    <source>
        <dbReference type="ARBA" id="ARBA00022538"/>
    </source>
</evidence>
<evidence type="ECO:0000256" key="9">
    <source>
        <dbReference type="ARBA" id="ARBA00023065"/>
    </source>
</evidence>